<reference evidence="7 8" key="1">
    <citation type="submission" date="2024-01" db="EMBL/GenBank/DDBJ databases">
        <title>The genomes of 5 underutilized Papilionoideae crops provide insights into root nodulation and disease resistanc.</title>
        <authorList>
            <person name="Jiang F."/>
        </authorList>
    </citation>
    <scope>NUCLEOTIDE SEQUENCE [LARGE SCALE GENOMIC DNA]</scope>
    <source>
        <strain evidence="7">DUOXIRENSHENG_FW03</strain>
        <tissue evidence="7">Leaves</tissue>
    </source>
</reference>
<organism evidence="7 8">
    <name type="scientific">Psophocarpus tetragonolobus</name>
    <name type="common">Winged bean</name>
    <name type="synonym">Dolichos tetragonolobus</name>
    <dbReference type="NCBI Taxonomy" id="3891"/>
    <lineage>
        <taxon>Eukaryota</taxon>
        <taxon>Viridiplantae</taxon>
        <taxon>Streptophyta</taxon>
        <taxon>Embryophyta</taxon>
        <taxon>Tracheophyta</taxon>
        <taxon>Spermatophyta</taxon>
        <taxon>Magnoliopsida</taxon>
        <taxon>eudicotyledons</taxon>
        <taxon>Gunneridae</taxon>
        <taxon>Pentapetalae</taxon>
        <taxon>rosids</taxon>
        <taxon>fabids</taxon>
        <taxon>Fabales</taxon>
        <taxon>Fabaceae</taxon>
        <taxon>Papilionoideae</taxon>
        <taxon>50 kb inversion clade</taxon>
        <taxon>NPAAA clade</taxon>
        <taxon>indigoferoid/millettioid clade</taxon>
        <taxon>Phaseoleae</taxon>
        <taxon>Psophocarpus</taxon>
    </lineage>
</organism>
<dbReference type="GO" id="GO:0000978">
    <property type="term" value="F:RNA polymerase II cis-regulatory region sequence-specific DNA binding"/>
    <property type="evidence" value="ECO:0007669"/>
    <property type="project" value="TreeGrafter"/>
</dbReference>
<dbReference type="InterPro" id="IPR002100">
    <property type="entry name" value="TF_MADSbox"/>
</dbReference>
<evidence type="ECO:0000256" key="4">
    <source>
        <dbReference type="ARBA" id="ARBA00023163"/>
    </source>
</evidence>
<evidence type="ECO:0000256" key="1">
    <source>
        <dbReference type="ARBA" id="ARBA00004123"/>
    </source>
</evidence>
<dbReference type="AlphaFoldDB" id="A0AAN9XRI9"/>
<evidence type="ECO:0000313" key="8">
    <source>
        <dbReference type="Proteomes" id="UP001386955"/>
    </source>
</evidence>
<dbReference type="SUPFAM" id="SSF55455">
    <property type="entry name" value="SRF-like"/>
    <property type="match status" value="1"/>
</dbReference>
<keyword evidence="8" id="KW-1185">Reference proteome</keyword>
<evidence type="ECO:0000256" key="2">
    <source>
        <dbReference type="ARBA" id="ARBA00023015"/>
    </source>
</evidence>
<proteinExistence type="predicted"/>
<comment type="caution">
    <text evidence="7">The sequence shown here is derived from an EMBL/GenBank/DDBJ whole genome shotgun (WGS) entry which is preliminary data.</text>
</comment>
<dbReference type="PANTHER" id="PTHR11945">
    <property type="entry name" value="MADS BOX PROTEIN"/>
    <property type="match status" value="1"/>
</dbReference>
<dbReference type="PANTHER" id="PTHR11945:SF229">
    <property type="entry name" value="AGAMOUS-LIKE 55-RELATED"/>
    <property type="match status" value="1"/>
</dbReference>
<dbReference type="GO" id="GO:0000981">
    <property type="term" value="F:DNA-binding transcription factor activity, RNA polymerase II-specific"/>
    <property type="evidence" value="ECO:0007669"/>
    <property type="project" value="TreeGrafter"/>
</dbReference>
<keyword evidence="4" id="KW-0804">Transcription</keyword>
<dbReference type="PROSITE" id="PS50066">
    <property type="entry name" value="MADS_BOX_2"/>
    <property type="match status" value="1"/>
</dbReference>
<dbReference type="FunFam" id="3.40.1810.10:FF:000006">
    <property type="entry name" value="Agamous-like MADS-box protein AGL62"/>
    <property type="match status" value="1"/>
</dbReference>
<dbReference type="Proteomes" id="UP001386955">
    <property type="component" value="Unassembled WGS sequence"/>
</dbReference>
<dbReference type="InterPro" id="IPR036879">
    <property type="entry name" value="TF_MADSbox_sf"/>
</dbReference>
<keyword evidence="3" id="KW-0238">DNA-binding</keyword>
<evidence type="ECO:0000256" key="5">
    <source>
        <dbReference type="ARBA" id="ARBA00023242"/>
    </source>
</evidence>
<dbReference type="Gene3D" id="3.40.1810.10">
    <property type="entry name" value="Transcription factor, MADS-box"/>
    <property type="match status" value="1"/>
</dbReference>
<protein>
    <recommendedName>
        <fullName evidence="6">MADS-box domain-containing protein</fullName>
    </recommendedName>
</protein>
<dbReference type="EMBL" id="JAYMYS010000002">
    <property type="protein sequence ID" value="KAK7405385.1"/>
    <property type="molecule type" value="Genomic_DNA"/>
</dbReference>
<feature type="domain" description="MADS-box" evidence="6">
    <location>
        <begin position="1"/>
        <end position="61"/>
    </location>
</feature>
<dbReference type="GO" id="GO:0046983">
    <property type="term" value="F:protein dimerization activity"/>
    <property type="evidence" value="ECO:0007669"/>
    <property type="project" value="InterPro"/>
</dbReference>
<sequence>MGRRKIPITRVKNDNTRQVTFSKRRTGLFKKANELSILCGVKIAIVVFSPGDKPYSFGHPSVDVVAEQFLQQEPDCESKKVQKGVKNLKKIDKFGDLLKHLEEEQKKSAMLDEAIKQGMGTQLNNYHYSLAQLGLKVKNHLRDVECAETMMLFSEEAVEFSPSPKPKKQKTM</sequence>
<evidence type="ECO:0000313" key="7">
    <source>
        <dbReference type="EMBL" id="KAK7405385.1"/>
    </source>
</evidence>
<dbReference type="PRINTS" id="PR00404">
    <property type="entry name" value="MADSDOMAIN"/>
</dbReference>
<dbReference type="SMART" id="SM00432">
    <property type="entry name" value="MADS"/>
    <property type="match status" value="1"/>
</dbReference>
<accession>A0AAN9XRI9</accession>
<gene>
    <name evidence="7" type="ORF">VNO78_06642</name>
</gene>
<name>A0AAN9XRI9_PSOTE</name>
<evidence type="ECO:0000259" key="6">
    <source>
        <dbReference type="PROSITE" id="PS50066"/>
    </source>
</evidence>
<evidence type="ECO:0000256" key="3">
    <source>
        <dbReference type="ARBA" id="ARBA00023125"/>
    </source>
</evidence>
<keyword evidence="5" id="KW-0539">Nucleus</keyword>
<dbReference type="GO" id="GO:0005634">
    <property type="term" value="C:nucleus"/>
    <property type="evidence" value="ECO:0007669"/>
    <property type="project" value="UniProtKB-SubCell"/>
</dbReference>
<keyword evidence="2" id="KW-0805">Transcription regulation</keyword>
<dbReference type="Pfam" id="PF00319">
    <property type="entry name" value="SRF-TF"/>
    <property type="match status" value="1"/>
</dbReference>
<comment type="subcellular location">
    <subcellularLocation>
        <location evidence="1">Nucleus</location>
    </subcellularLocation>
</comment>